<dbReference type="InterPro" id="IPR045860">
    <property type="entry name" value="Snake_toxin-like_sf"/>
</dbReference>
<dbReference type="CDD" id="cd00117">
    <property type="entry name" value="TFP"/>
    <property type="match status" value="1"/>
</dbReference>
<sequence>MKKVILVIVAVVGSFMLAESLTCNKCSMGLVGVCLNAASQVCTTNTSRCFTGQATFPSITTFSGFNSQGCTENVFCNTTTNRTLLGATYITVMTCCNSDQCNPVIISGATSAKLSVTATLGVALVASMRAVMLD</sequence>
<accession>A0AAY5JZN7</accession>
<dbReference type="Gene3D" id="2.10.60.10">
    <property type="entry name" value="CD59"/>
    <property type="match status" value="1"/>
</dbReference>
<reference evidence="3" key="2">
    <citation type="submission" date="2025-08" db="UniProtKB">
        <authorList>
            <consortium name="Ensembl"/>
        </authorList>
    </citation>
    <scope>IDENTIFICATION</scope>
</reference>
<evidence type="ECO:0000313" key="4">
    <source>
        <dbReference type="Proteomes" id="UP000265140"/>
    </source>
</evidence>
<evidence type="ECO:0000313" key="3">
    <source>
        <dbReference type="Ensembl" id="ENSELUP00000082199.1"/>
    </source>
</evidence>
<dbReference type="SUPFAM" id="SSF57302">
    <property type="entry name" value="Snake toxin-like"/>
    <property type="match status" value="1"/>
</dbReference>
<reference evidence="3 4" key="1">
    <citation type="submission" date="2020-02" db="EMBL/GenBank/DDBJ databases">
        <title>Esox lucius (northern pike) genome, fEsoLuc1, primary haplotype.</title>
        <authorList>
            <person name="Myers G."/>
            <person name="Karagic N."/>
            <person name="Meyer A."/>
            <person name="Pippel M."/>
            <person name="Reichard M."/>
            <person name="Winkler S."/>
            <person name="Tracey A."/>
            <person name="Sims Y."/>
            <person name="Howe K."/>
            <person name="Rhie A."/>
            <person name="Formenti G."/>
            <person name="Durbin R."/>
            <person name="Fedrigo O."/>
            <person name="Jarvis E.D."/>
        </authorList>
    </citation>
    <scope>NUCLEOTIDE SEQUENCE [LARGE SCALE GENOMIC DNA]</scope>
</reference>
<organism evidence="3 4">
    <name type="scientific">Esox lucius</name>
    <name type="common">Northern pike</name>
    <dbReference type="NCBI Taxonomy" id="8010"/>
    <lineage>
        <taxon>Eukaryota</taxon>
        <taxon>Metazoa</taxon>
        <taxon>Chordata</taxon>
        <taxon>Craniata</taxon>
        <taxon>Vertebrata</taxon>
        <taxon>Euteleostomi</taxon>
        <taxon>Actinopterygii</taxon>
        <taxon>Neopterygii</taxon>
        <taxon>Teleostei</taxon>
        <taxon>Protacanthopterygii</taxon>
        <taxon>Esociformes</taxon>
        <taxon>Esocidae</taxon>
        <taxon>Esox</taxon>
    </lineage>
</organism>
<evidence type="ECO:0000259" key="2">
    <source>
        <dbReference type="Pfam" id="PF00021"/>
    </source>
</evidence>
<name>A0AAY5JZN7_ESOLU</name>
<keyword evidence="4" id="KW-1185">Reference proteome</keyword>
<evidence type="ECO:0000256" key="1">
    <source>
        <dbReference type="SAM" id="SignalP"/>
    </source>
</evidence>
<dbReference type="GeneTree" id="ENSGT00910000144759"/>
<dbReference type="Pfam" id="PF00021">
    <property type="entry name" value="UPAR_LY6"/>
    <property type="match status" value="1"/>
</dbReference>
<proteinExistence type="predicted"/>
<dbReference type="Proteomes" id="UP000265140">
    <property type="component" value="Chromosome 10"/>
</dbReference>
<dbReference type="Ensembl" id="ENSELUT00000103680.1">
    <property type="protein sequence ID" value="ENSELUP00000082199.1"/>
    <property type="gene ID" value="ENSELUG00000037949.1"/>
</dbReference>
<protein>
    <recommendedName>
        <fullName evidence="2">UPAR/Ly6 domain-containing protein</fullName>
    </recommendedName>
</protein>
<feature type="domain" description="UPAR/Ly6" evidence="2">
    <location>
        <begin position="20"/>
        <end position="102"/>
    </location>
</feature>
<feature type="signal peptide" evidence="1">
    <location>
        <begin position="1"/>
        <end position="20"/>
    </location>
</feature>
<dbReference type="AlphaFoldDB" id="A0AAY5JZN7"/>
<keyword evidence="1" id="KW-0732">Signal</keyword>
<dbReference type="InterPro" id="IPR016054">
    <property type="entry name" value="LY6_UPA_recep-like"/>
</dbReference>
<feature type="chain" id="PRO_5044341109" description="UPAR/Ly6 domain-containing protein" evidence="1">
    <location>
        <begin position="21"/>
        <end position="134"/>
    </location>
</feature>
<reference evidence="3" key="3">
    <citation type="submission" date="2025-09" db="UniProtKB">
        <authorList>
            <consortium name="Ensembl"/>
        </authorList>
    </citation>
    <scope>IDENTIFICATION</scope>
</reference>